<dbReference type="EMBL" id="BGPR01044274">
    <property type="protein sequence ID" value="GBO21007.1"/>
    <property type="molecule type" value="Genomic_DNA"/>
</dbReference>
<dbReference type="GO" id="GO:0003824">
    <property type="term" value="F:catalytic activity"/>
    <property type="evidence" value="ECO:0007669"/>
    <property type="project" value="InterPro"/>
</dbReference>
<reference evidence="2 3" key="1">
    <citation type="journal article" date="2019" name="Sci. Rep.">
        <title>Orb-weaving spider Araneus ventricosus genome elucidates the spidroin gene catalogue.</title>
        <authorList>
            <person name="Kono N."/>
            <person name="Nakamura H."/>
            <person name="Ohtoshi R."/>
            <person name="Moran D.A.P."/>
            <person name="Shinohara A."/>
            <person name="Yoshida Y."/>
            <person name="Fujiwara M."/>
            <person name="Mori M."/>
            <person name="Tomita M."/>
            <person name="Arakawa K."/>
        </authorList>
    </citation>
    <scope>NUCLEOTIDE SEQUENCE [LARGE SCALE GENOMIC DNA]</scope>
</reference>
<feature type="domain" description="Endonuclease/exonuclease/phosphatase" evidence="1">
    <location>
        <begin position="5"/>
        <end position="96"/>
    </location>
</feature>
<dbReference type="InterPro" id="IPR005135">
    <property type="entry name" value="Endo/exonuclease/phosphatase"/>
</dbReference>
<dbReference type="SUPFAM" id="SSF56219">
    <property type="entry name" value="DNase I-like"/>
    <property type="match status" value="1"/>
</dbReference>
<sequence>MFTFDLETLIQLNSNHIICGDFNAHHTSWNCNNNNPRGTSLRSFSDYVELEILFPNSPTRYGSNSSSTIDLTVIKSFLFPYEIHSLAELSSDHNPILLCFYFKYSLPVSQGKIITNWKKFQNTLTNNFYVNILNINTPGKIDDLATEIENQINHAKIMCSSPTKPKQIMFNAELIKLNKDRNLARKMFQNSRNPALKRILNKLNKRLIKLSEKIENESLNNKLVNINTYDGKLWNFVKPFKSKKQNIPSLNDTANIALTDIEKAN</sequence>
<protein>
    <recommendedName>
        <fullName evidence="1">Endonuclease/exonuclease/phosphatase domain-containing protein</fullName>
    </recommendedName>
</protein>
<dbReference type="Pfam" id="PF14529">
    <property type="entry name" value="Exo_endo_phos_2"/>
    <property type="match status" value="1"/>
</dbReference>
<dbReference type="OrthoDB" id="7698997at2759"/>
<comment type="caution">
    <text evidence="2">The sequence shown here is derived from an EMBL/GenBank/DDBJ whole genome shotgun (WGS) entry which is preliminary data.</text>
</comment>
<dbReference type="InterPro" id="IPR036691">
    <property type="entry name" value="Endo/exonu/phosph_ase_sf"/>
</dbReference>
<evidence type="ECO:0000313" key="3">
    <source>
        <dbReference type="Proteomes" id="UP000499080"/>
    </source>
</evidence>
<dbReference type="Proteomes" id="UP000499080">
    <property type="component" value="Unassembled WGS sequence"/>
</dbReference>
<proteinExistence type="predicted"/>
<keyword evidence="3" id="KW-1185">Reference proteome</keyword>
<dbReference type="AlphaFoldDB" id="A0A4Y2VB92"/>
<evidence type="ECO:0000259" key="1">
    <source>
        <dbReference type="Pfam" id="PF14529"/>
    </source>
</evidence>
<dbReference type="Gene3D" id="3.60.10.10">
    <property type="entry name" value="Endonuclease/exonuclease/phosphatase"/>
    <property type="match status" value="1"/>
</dbReference>
<organism evidence="2 3">
    <name type="scientific">Araneus ventricosus</name>
    <name type="common">Orbweaver spider</name>
    <name type="synonym">Epeira ventricosa</name>
    <dbReference type="NCBI Taxonomy" id="182803"/>
    <lineage>
        <taxon>Eukaryota</taxon>
        <taxon>Metazoa</taxon>
        <taxon>Ecdysozoa</taxon>
        <taxon>Arthropoda</taxon>
        <taxon>Chelicerata</taxon>
        <taxon>Arachnida</taxon>
        <taxon>Araneae</taxon>
        <taxon>Araneomorphae</taxon>
        <taxon>Entelegynae</taxon>
        <taxon>Araneoidea</taxon>
        <taxon>Araneidae</taxon>
        <taxon>Araneus</taxon>
    </lineage>
</organism>
<accession>A0A4Y2VB92</accession>
<evidence type="ECO:0000313" key="2">
    <source>
        <dbReference type="EMBL" id="GBO21007.1"/>
    </source>
</evidence>
<dbReference type="PANTHER" id="PTHR33273:SF4">
    <property type="entry name" value="ENDONUCLEASE_EXONUCLEASE_PHOSPHATASE DOMAIN-CONTAINING PROTEIN"/>
    <property type="match status" value="1"/>
</dbReference>
<dbReference type="PANTHER" id="PTHR33273">
    <property type="entry name" value="DOMAIN-CONTAINING PROTEIN, PUTATIVE-RELATED"/>
    <property type="match status" value="1"/>
</dbReference>
<gene>
    <name evidence="2" type="ORF">AVEN_48303_1</name>
</gene>
<name>A0A4Y2VB92_ARAVE</name>